<reference evidence="4 5" key="1">
    <citation type="submission" date="2024-10" db="EMBL/GenBank/DDBJ databases">
        <title>Updated reference genomes for cyclostephanoid diatoms.</title>
        <authorList>
            <person name="Roberts W.R."/>
            <person name="Alverson A.J."/>
        </authorList>
    </citation>
    <scope>NUCLEOTIDE SEQUENCE [LARGE SCALE GENOMIC DNA]</scope>
    <source>
        <strain evidence="4 5">AJA276-08</strain>
    </source>
</reference>
<feature type="coiled-coil region" evidence="1">
    <location>
        <begin position="38"/>
        <end position="113"/>
    </location>
</feature>
<protein>
    <recommendedName>
        <fullName evidence="3">DUF4200 domain-containing protein</fullName>
    </recommendedName>
</protein>
<sequence length="158" mass="18620">MAPKLIIAGAPHKREDERRSIKEFTNARREILMLNLSIDTHQKEIDKLHEAYREKEKRLQRKEQDLAENMRIFDCLLREVDRREKDDATAKNLDEQLRIRKDKEIEVKSLSEQVIAVESMLRQVTTTIEAARTSKPTSFFVQPSHKENALEGEEKRSH</sequence>
<evidence type="ECO:0000313" key="5">
    <source>
        <dbReference type="Proteomes" id="UP001530315"/>
    </source>
</evidence>
<dbReference type="Pfam" id="PF13863">
    <property type="entry name" value="DUF4200"/>
    <property type="match status" value="1"/>
</dbReference>
<feature type="region of interest" description="Disordered" evidence="2">
    <location>
        <begin position="136"/>
        <end position="158"/>
    </location>
</feature>
<dbReference type="EMBL" id="JALLAZ020000144">
    <property type="protein sequence ID" value="KAL3802558.1"/>
    <property type="molecule type" value="Genomic_DNA"/>
</dbReference>
<comment type="caution">
    <text evidence="4">The sequence shown here is derived from an EMBL/GenBank/DDBJ whole genome shotgun (WGS) entry which is preliminary data.</text>
</comment>
<keyword evidence="5" id="KW-1185">Reference proteome</keyword>
<proteinExistence type="predicted"/>
<name>A0ABD3QQY9_9STRA</name>
<evidence type="ECO:0000259" key="3">
    <source>
        <dbReference type="Pfam" id="PF13863"/>
    </source>
</evidence>
<evidence type="ECO:0000313" key="4">
    <source>
        <dbReference type="EMBL" id="KAL3802558.1"/>
    </source>
</evidence>
<evidence type="ECO:0000256" key="2">
    <source>
        <dbReference type="SAM" id="MobiDB-lite"/>
    </source>
</evidence>
<feature type="compositionally biased region" description="Basic and acidic residues" evidence="2">
    <location>
        <begin position="144"/>
        <end position="158"/>
    </location>
</feature>
<feature type="domain" description="DUF4200" evidence="3">
    <location>
        <begin position="25"/>
        <end position="129"/>
    </location>
</feature>
<organism evidence="4 5">
    <name type="scientific">Stephanodiscus triporus</name>
    <dbReference type="NCBI Taxonomy" id="2934178"/>
    <lineage>
        <taxon>Eukaryota</taxon>
        <taxon>Sar</taxon>
        <taxon>Stramenopiles</taxon>
        <taxon>Ochrophyta</taxon>
        <taxon>Bacillariophyta</taxon>
        <taxon>Coscinodiscophyceae</taxon>
        <taxon>Thalassiosirophycidae</taxon>
        <taxon>Stephanodiscales</taxon>
        <taxon>Stephanodiscaceae</taxon>
        <taxon>Stephanodiscus</taxon>
    </lineage>
</organism>
<dbReference type="AlphaFoldDB" id="A0ABD3QQY9"/>
<dbReference type="InterPro" id="IPR025252">
    <property type="entry name" value="DUF4200"/>
</dbReference>
<accession>A0ABD3QQY9</accession>
<dbReference type="Proteomes" id="UP001530315">
    <property type="component" value="Unassembled WGS sequence"/>
</dbReference>
<keyword evidence="1" id="KW-0175">Coiled coil</keyword>
<evidence type="ECO:0000256" key="1">
    <source>
        <dbReference type="SAM" id="Coils"/>
    </source>
</evidence>
<gene>
    <name evidence="4" type="ORF">ACHAW5_010951</name>
</gene>